<name>A0A834WDG4_9FABA</name>
<reference evidence="1" key="1">
    <citation type="submission" date="2020-09" db="EMBL/GenBank/DDBJ databases">
        <title>Genome-Enabled Discovery of Anthraquinone Biosynthesis in Senna tora.</title>
        <authorList>
            <person name="Kang S.-H."/>
            <person name="Pandey R.P."/>
            <person name="Lee C.-M."/>
            <person name="Sim J.-S."/>
            <person name="Jeong J.-T."/>
            <person name="Choi B.-S."/>
            <person name="Jung M."/>
            <person name="Ginzburg D."/>
            <person name="Zhao K."/>
            <person name="Won S.Y."/>
            <person name="Oh T.-J."/>
            <person name="Yu Y."/>
            <person name="Kim N.-H."/>
            <person name="Lee O.R."/>
            <person name="Lee T.-H."/>
            <person name="Bashyal P."/>
            <person name="Kim T.-S."/>
            <person name="Lee W.-H."/>
            <person name="Kawkins C."/>
            <person name="Kim C.-K."/>
            <person name="Kim J.S."/>
            <person name="Ahn B.O."/>
            <person name="Rhee S.Y."/>
            <person name="Sohng J.K."/>
        </authorList>
    </citation>
    <scope>NUCLEOTIDE SEQUENCE</scope>
    <source>
        <tissue evidence="1">Leaf</tissue>
    </source>
</reference>
<evidence type="ECO:0000313" key="2">
    <source>
        <dbReference type="Proteomes" id="UP000634136"/>
    </source>
</evidence>
<evidence type="ECO:0000313" key="1">
    <source>
        <dbReference type="EMBL" id="KAF7813109.1"/>
    </source>
</evidence>
<comment type="caution">
    <text evidence="1">The sequence shown here is derived from an EMBL/GenBank/DDBJ whole genome shotgun (WGS) entry which is preliminary data.</text>
</comment>
<accession>A0A834WDG4</accession>
<gene>
    <name evidence="1" type="ORF">G2W53_034085</name>
</gene>
<protein>
    <submittedName>
        <fullName evidence="1">Uncharacterized protein</fullName>
    </submittedName>
</protein>
<keyword evidence="2" id="KW-1185">Reference proteome</keyword>
<organism evidence="1 2">
    <name type="scientific">Senna tora</name>
    <dbReference type="NCBI Taxonomy" id="362788"/>
    <lineage>
        <taxon>Eukaryota</taxon>
        <taxon>Viridiplantae</taxon>
        <taxon>Streptophyta</taxon>
        <taxon>Embryophyta</taxon>
        <taxon>Tracheophyta</taxon>
        <taxon>Spermatophyta</taxon>
        <taxon>Magnoliopsida</taxon>
        <taxon>eudicotyledons</taxon>
        <taxon>Gunneridae</taxon>
        <taxon>Pentapetalae</taxon>
        <taxon>rosids</taxon>
        <taxon>fabids</taxon>
        <taxon>Fabales</taxon>
        <taxon>Fabaceae</taxon>
        <taxon>Caesalpinioideae</taxon>
        <taxon>Cassia clade</taxon>
        <taxon>Senna</taxon>
    </lineage>
</organism>
<sequence length="68" mass="8196">MVTVPDAQERKRYWTKLCKEEEMSRFSTTRHKEIERYRHLNQATAVLNGFELILQYNQRANLESRPLA</sequence>
<proteinExistence type="predicted"/>
<dbReference type="Proteomes" id="UP000634136">
    <property type="component" value="Unassembled WGS sequence"/>
</dbReference>
<dbReference type="AlphaFoldDB" id="A0A834WDG4"/>
<dbReference type="EMBL" id="JAAIUW010000010">
    <property type="protein sequence ID" value="KAF7813109.1"/>
    <property type="molecule type" value="Genomic_DNA"/>
</dbReference>